<feature type="chain" id="PRO_5047350315" description="exo-alpha-sialidase" evidence="5">
    <location>
        <begin position="27"/>
        <end position="473"/>
    </location>
</feature>
<gene>
    <name evidence="7" type="ORF">EZH24_08310</name>
</gene>
<dbReference type="CDD" id="cd15482">
    <property type="entry name" value="Sialidase_non-viral"/>
    <property type="match status" value="1"/>
</dbReference>
<accession>A0ABY2TRN9</accession>
<keyword evidence="5" id="KW-0732">Signal</keyword>
<dbReference type="EC" id="3.2.1.18" evidence="3"/>
<dbReference type="PANTHER" id="PTHR10628">
    <property type="entry name" value="SIALIDASE"/>
    <property type="match status" value="1"/>
</dbReference>
<dbReference type="Proteomes" id="UP000310168">
    <property type="component" value="Unassembled WGS sequence"/>
</dbReference>
<evidence type="ECO:0000256" key="2">
    <source>
        <dbReference type="ARBA" id="ARBA00009348"/>
    </source>
</evidence>
<proteinExistence type="inferred from homology"/>
<dbReference type="RefSeq" id="WP_137998689.1">
    <property type="nucleotide sequence ID" value="NZ_SJDU01000219.1"/>
</dbReference>
<keyword evidence="8" id="KW-1185">Reference proteome</keyword>
<comment type="caution">
    <text evidence="7">The sequence shown here is derived from an EMBL/GenBank/DDBJ whole genome shotgun (WGS) entry which is preliminary data.</text>
</comment>
<evidence type="ECO:0000256" key="5">
    <source>
        <dbReference type="SAM" id="SignalP"/>
    </source>
</evidence>
<reference evidence="7 8" key="1">
    <citation type="journal article" date="2019" name="Anaerobe">
        <title>Brachyspira catarrhinii sp. nov., an anaerobic intestinal spirochaete isolated from vervet monkeys may have been misidentified as Brachyspira aalborgi in previous studies.</title>
        <authorList>
            <person name="Phillips N.D."/>
            <person name="La T."/>
            <person name="Hampson D.J."/>
        </authorList>
    </citation>
    <scope>NUCLEOTIDE SEQUENCE [LARGE SCALE GENOMIC DNA]</scope>
    <source>
        <strain evidence="7 8">Z12</strain>
    </source>
</reference>
<dbReference type="PANTHER" id="PTHR10628:SF30">
    <property type="entry name" value="EXO-ALPHA-SIALIDASE"/>
    <property type="match status" value="1"/>
</dbReference>
<dbReference type="InterPro" id="IPR011040">
    <property type="entry name" value="Sialidase"/>
</dbReference>
<feature type="signal peptide" evidence="5">
    <location>
        <begin position="1"/>
        <end position="26"/>
    </location>
</feature>
<evidence type="ECO:0000259" key="6">
    <source>
        <dbReference type="Pfam" id="PF13088"/>
    </source>
</evidence>
<dbReference type="EMBL" id="SJDU01000219">
    <property type="protein sequence ID" value="TKZ33892.1"/>
    <property type="molecule type" value="Genomic_DNA"/>
</dbReference>
<sequence length="473" mass="51720">MSKLKRVFTHKSKLFLILVGMILALSCESPLGDEGTGGGTDGGDIGGEVSGGEGAGGGQTVGSNNYTLHKGSLSQIQQRQLMDPNNNYKVLFKKGDYGSKYFRIPALICTSNGTILAAADRRYEKTADLGKSSKIDVIVRRSEDLGTTWSNPIVVANTATSSSDSYGDAFFINCHNGDVLCGFITEPGIQQDNKGETVIYRSKDDGRTWTKQFSFLPTTINDAKKGFGASGQGLTLRNGVNAGAKKLMFAYFQWNKSSGLSVTAMVSENDGVSFTRYGNIKPSDNNIDETKAIELSDGSIMLNHRKGVYQGGRAWSKSTDGGKNWTYQGIDGEVLDPGNNADFTRYEFNGRHIKTAKHILMINANVNKANSWFTARKNHTIRMTDNDFGNGNGTSTGKYIYTKQLVNGGENLYSGYPSITVLPDGTIATLTEETTVNEQDAYDIVFRRFNLCWLSGGKEYVNYDTDNLFQYKN</sequence>
<organism evidence="7 8">
    <name type="scientific">Brachyspira catarrhinii</name>
    <dbReference type="NCBI Taxonomy" id="2528966"/>
    <lineage>
        <taxon>Bacteria</taxon>
        <taxon>Pseudomonadati</taxon>
        <taxon>Spirochaetota</taxon>
        <taxon>Spirochaetia</taxon>
        <taxon>Brachyspirales</taxon>
        <taxon>Brachyspiraceae</taxon>
        <taxon>Brachyspira</taxon>
    </lineage>
</organism>
<dbReference type="InterPro" id="IPR036278">
    <property type="entry name" value="Sialidase_sf"/>
</dbReference>
<dbReference type="InterPro" id="IPR026856">
    <property type="entry name" value="Sialidase_fam"/>
</dbReference>
<evidence type="ECO:0000256" key="3">
    <source>
        <dbReference type="ARBA" id="ARBA00012733"/>
    </source>
</evidence>
<dbReference type="PROSITE" id="PS51257">
    <property type="entry name" value="PROKAR_LIPOPROTEIN"/>
    <property type="match status" value="1"/>
</dbReference>
<evidence type="ECO:0000313" key="7">
    <source>
        <dbReference type="EMBL" id="TKZ33892.1"/>
    </source>
</evidence>
<dbReference type="Pfam" id="PF13088">
    <property type="entry name" value="BNR_2"/>
    <property type="match status" value="1"/>
</dbReference>
<dbReference type="Gene3D" id="2.120.10.10">
    <property type="match status" value="1"/>
</dbReference>
<protein>
    <recommendedName>
        <fullName evidence="3">exo-alpha-sialidase</fullName>
        <ecNumber evidence="3">3.2.1.18</ecNumber>
    </recommendedName>
</protein>
<name>A0ABY2TRN9_9SPIR</name>
<feature type="region of interest" description="Disordered" evidence="4">
    <location>
        <begin position="34"/>
        <end position="61"/>
    </location>
</feature>
<dbReference type="SUPFAM" id="SSF50939">
    <property type="entry name" value="Sialidases"/>
    <property type="match status" value="1"/>
</dbReference>
<evidence type="ECO:0000256" key="1">
    <source>
        <dbReference type="ARBA" id="ARBA00000427"/>
    </source>
</evidence>
<comment type="catalytic activity">
    <reaction evidence="1">
        <text>Hydrolysis of alpha-(2-&gt;3)-, alpha-(2-&gt;6)-, alpha-(2-&gt;8)- glycosidic linkages of terminal sialic acid residues in oligosaccharides, glycoproteins, glycolipids, colominic acid and synthetic substrates.</text>
        <dbReference type="EC" id="3.2.1.18"/>
    </reaction>
</comment>
<evidence type="ECO:0000256" key="4">
    <source>
        <dbReference type="SAM" id="MobiDB-lite"/>
    </source>
</evidence>
<feature type="domain" description="Sialidase" evidence="6">
    <location>
        <begin position="134"/>
        <end position="425"/>
    </location>
</feature>
<evidence type="ECO:0000313" key="8">
    <source>
        <dbReference type="Proteomes" id="UP000310168"/>
    </source>
</evidence>
<comment type="similarity">
    <text evidence="2">Belongs to the glycosyl hydrolase 33 family.</text>
</comment>
<feature type="compositionally biased region" description="Gly residues" evidence="4">
    <location>
        <begin position="34"/>
        <end position="60"/>
    </location>
</feature>